<evidence type="ECO:0000313" key="1">
    <source>
        <dbReference type="EMBL" id="KEP44901.1"/>
    </source>
</evidence>
<keyword evidence="1" id="KW-0378">Hydrolase</keyword>
<dbReference type="InterPro" id="IPR027434">
    <property type="entry name" value="Homing_endonucl"/>
</dbReference>
<dbReference type="AlphaFoldDB" id="A0A074RCK6"/>
<sequence>MGDGSLQKDRKTMILHTQSYTELENFILSEELNAKFGFTTEVELIRPHKNWDFCIKFNSKDALLLHNLIKPHVHSSMAYKIPKV</sequence>
<keyword evidence="2" id="KW-1185">Reference proteome</keyword>
<name>A0A074RCK6_9AGAM</name>
<accession>A0A074RCK6</accession>
<geneLocation type="mitochondrion" evidence="1"/>
<gene>
    <name evidence="1" type="ORF">V565_352330</name>
</gene>
<dbReference type="HOGENOM" id="CLU_2528714_0_0_1"/>
<organism evidence="1 2">
    <name type="scientific">Rhizoctonia solani 123E</name>
    <dbReference type="NCBI Taxonomy" id="1423351"/>
    <lineage>
        <taxon>Eukaryota</taxon>
        <taxon>Fungi</taxon>
        <taxon>Dikarya</taxon>
        <taxon>Basidiomycota</taxon>
        <taxon>Agaricomycotina</taxon>
        <taxon>Agaricomycetes</taxon>
        <taxon>Cantharellales</taxon>
        <taxon>Ceratobasidiaceae</taxon>
        <taxon>Rhizoctonia</taxon>
    </lineage>
</organism>
<dbReference type="Gene3D" id="3.10.28.10">
    <property type="entry name" value="Homing endonucleases"/>
    <property type="match status" value="1"/>
</dbReference>
<keyword evidence="1" id="KW-0255">Endonuclease</keyword>
<protein>
    <submittedName>
        <fullName evidence="1">Putative intron-encoded DNA endonuclease</fullName>
    </submittedName>
</protein>
<proteinExistence type="predicted"/>
<evidence type="ECO:0000313" key="2">
    <source>
        <dbReference type="Proteomes" id="UP000027456"/>
    </source>
</evidence>
<keyword evidence="1" id="KW-0540">Nuclease</keyword>
<dbReference type="EMBL" id="AZST01002591">
    <property type="protein sequence ID" value="KEP44901.1"/>
    <property type="molecule type" value="Genomic_DNA"/>
</dbReference>
<dbReference type="GO" id="GO:0004519">
    <property type="term" value="F:endonuclease activity"/>
    <property type="evidence" value="ECO:0007669"/>
    <property type="project" value="UniProtKB-KW"/>
</dbReference>
<dbReference type="SUPFAM" id="SSF55608">
    <property type="entry name" value="Homing endonucleases"/>
    <property type="match status" value="1"/>
</dbReference>
<comment type="caution">
    <text evidence="1">The sequence shown here is derived from an EMBL/GenBank/DDBJ whole genome shotgun (WGS) entry which is preliminary data.</text>
</comment>
<keyword evidence="1" id="KW-0496">Mitochondrion</keyword>
<dbReference type="Proteomes" id="UP000027456">
    <property type="component" value="Unassembled WGS sequence"/>
</dbReference>
<dbReference type="OrthoDB" id="3247136at2759"/>
<reference evidence="1 2" key="1">
    <citation type="submission" date="2013-12" db="EMBL/GenBank/DDBJ databases">
        <authorList>
            <person name="Cubeta M."/>
            <person name="Pakala S."/>
            <person name="Fedorova N."/>
            <person name="Thomas E."/>
            <person name="Dean R."/>
            <person name="Jabaji S."/>
            <person name="Neate S."/>
            <person name="Toda T."/>
            <person name="Tavantzis S."/>
            <person name="Vilgalys R."/>
            <person name="Bharathan N."/>
            <person name="Pakala S."/>
            <person name="Losada L.S."/>
            <person name="Zafar N."/>
            <person name="Nierman W."/>
        </authorList>
    </citation>
    <scope>NUCLEOTIDE SEQUENCE [LARGE SCALE GENOMIC DNA]</scope>
    <source>
        <strain evidence="1 2">123E</strain>
    </source>
</reference>